<dbReference type="Proteomes" id="UP000001646">
    <property type="component" value="Chromosome 3"/>
</dbReference>
<dbReference type="Gene3D" id="3.40.50.300">
    <property type="entry name" value="P-loop containing nucleotide triphosphate hydrolases"/>
    <property type="match status" value="1"/>
</dbReference>
<evidence type="ECO:0000256" key="3">
    <source>
        <dbReference type="ARBA" id="ARBA00022679"/>
    </source>
</evidence>
<keyword evidence="5" id="KW-0735">Signal-anchor</keyword>
<dbReference type="PANTHER" id="PTHR14647:SF62">
    <property type="entry name" value="GALACTOSE-3-O-SULFOTRANSFERASE 2"/>
    <property type="match status" value="1"/>
</dbReference>
<keyword evidence="3" id="KW-0808">Transferase</keyword>
<dbReference type="InterPro" id="IPR027417">
    <property type="entry name" value="P-loop_NTPase"/>
</dbReference>
<evidence type="ECO:0000313" key="12">
    <source>
        <dbReference type="Proteomes" id="UP000001646"/>
    </source>
</evidence>
<keyword evidence="6" id="KW-1133">Transmembrane helix</keyword>
<dbReference type="AlphaFoldDB" id="G1KSC4"/>
<feature type="compositionally biased region" description="Polar residues" evidence="10">
    <location>
        <begin position="35"/>
        <end position="45"/>
    </location>
</feature>
<sequence length="599" mass="68999">MVQIFEKLHYTSNCRCDFRQNQLDLQESRGNENSFQFQVNPSSIPLHSEREQNRTTQDKENRLLPKTAGKKRPAMRPSMAFDKAKLLDASWGSEEDPWQKMLSEEREMLQVLHETNQPDPKNHSTGKIPVRNQGALIITDNMNYIGTTNTRSFLIQEANPTTGIIAKDQNSEVWGPQRSHASRDSTRTKPWAFANLRDKMPSAVALTKVPNRPTQPEEIIFSKGQRTSGASIPVLSHPATCKPKTRIVFLKVHKSASSTVMNILFRFGETHDLTFALPVNGASQLYYPFYFTAASVEGYVPGKDSQFDIMCHHMRFFEPEVAKVMGNTSFYFAILRNPVYLMESSFNYYKGTSSFAKAKSLEEFLNQTSRFYNASARDSPYAKNLMTFDFGYNNNGNFFPKRIQLTVRAIEAKFDLLLISEYFDESMVLLKKLLCWDLDDVVSFPLNSRHNSSKNHLSESTIEQIKNWNKLDWELYVHFNRTFWEKIDLHIGQELMQQEVKLLQQRRKQLAEICLQEGGGIAPKMIKDRELAPLQYGKAKILGYNLKDGLDNATRQMCQSLVTPELQYSKLLYRKQFPKKALKLSNSARLANLHYRRTV</sequence>
<reference evidence="11" key="3">
    <citation type="submission" date="2025-09" db="UniProtKB">
        <authorList>
            <consortium name="Ensembl"/>
        </authorList>
    </citation>
    <scope>IDENTIFICATION</scope>
</reference>
<dbReference type="GO" id="GO:0050694">
    <property type="term" value="F:galactose 3-O-sulfotransferase activity"/>
    <property type="evidence" value="ECO:0000318"/>
    <property type="project" value="GO_Central"/>
</dbReference>
<gene>
    <name evidence="11" type="primary">LOC103278210</name>
</gene>
<dbReference type="InParanoid" id="G1KSC4"/>
<evidence type="ECO:0000256" key="1">
    <source>
        <dbReference type="ARBA" id="ARBA00004323"/>
    </source>
</evidence>
<feature type="compositionally biased region" description="Basic and acidic residues" evidence="10">
    <location>
        <begin position="47"/>
        <end position="63"/>
    </location>
</feature>
<accession>G1KSC4</accession>
<dbReference type="InterPro" id="IPR009729">
    <property type="entry name" value="Gal-3-0_sulfotransfrase"/>
</dbReference>
<name>G1KSC4_ANOCA</name>
<evidence type="ECO:0000313" key="11">
    <source>
        <dbReference type="Ensembl" id="ENSACAP00000015960.4"/>
    </source>
</evidence>
<dbReference type="eggNOG" id="ENOG502QTXT">
    <property type="taxonomic scope" value="Eukaryota"/>
</dbReference>
<dbReference type="SUPFAM" id="SSF52540">
    <property type="entry name" value="P-loop containing nucleoside triphosphate hydrolases"/>
    <property type="match status" value="1"/>
</dbReference>
<dbReference type="Bgee" id="ENSACAG00000016246">
    <property type="expression patterns" value="Expressed in ovary and 1 other cell type or tissue"/>
</dbReference>
<evidence type="ECO:0000256" key="10">
    <source>
        <dbReference type="SAM" id="MobiDB-lite"/>
    </source>
</evidence>
<organism evidence="11 12">
    <name type="scientific">Anolis carolinensis</name>
    <name type="common">Green anole</name>
    <name type="synonym">American chameleon</name>
    <dbReference type="NCBI Taxonomy" id="28377"/>
    <lineage>
        <taxon>Eukaryota</taxon>
        <taxon>Metazoa</taxon>
        <taxon>Chordata</taxon>
        <taxon>Craniata</taxon>
        <taxon>Vertebrata</taxon>
        <taxon>Euteleostomi</taxon>
        <taxon>Lepidosauria</taxon>
        <taxon>Squamata</taxon>
        <taxon>Bifurcata</taxon>
        <taxon>Unidentata</taxon>
        <taxon>Episquamata</taxon>
        <taxon>Toxicofera</taxon>
        <taxon>Iguania</taxon>
        <taxon>Dactyloidae</taxon>
        <taxon>Anolis</taxon>
    </lineage>
</organism>
<reference evidence="11 12" key="1">
    <citation type="submission" date="2009-12" db="EMBL/GenBank/DDBJ databases">
        <title>The Genome Sequence of Anolis carolinensis (Green Anole Lizard).</title>
        <authorList>
            <consortium name="The Genome Sequencing Platform"/>
            <person name="Di Palma F."/>
            <person name="Alfoldi J."/>
            <person name="Heiman D."/>
            <person name="Young S."/>
            <person name="Grabherr M."/>
            <person name="Johnson J."/>
            <person name="Lander E.S."/>
            <person name="Lindblad-Toh K."/>
        </authorList>
    </citation>
    <scope>NUCLEOTIDE SEQUENCE [LARGE SCALE GENOMIC DNA]</scope>
    <source>
        <strain evidence="11 12">JBL SC #1</strain>
    </source>
</reference>
<dbReference type="GeneID" id="103278210"/>
<proteinExistence type="inferred from homology"/>
<evidence type="ECO:0000256" key="6">
    <source>
        <dbReference type="ARBA" id="ARBA00022989"/>
    </source>
</evidence>
<dbReference type="OrthoDB" id="514299at2759"/>
<evidence type="ECO:0000256" key="7">
    <source>
        <dbReference type="ARBA" id="ARBA00023034"/>
    </source>
</evidence>
<dbReference type="GO" id="GO:0009247">
    <property type="term" value="P:glycolipid biosynthetic process"/>
    <property type="evidence" value="ECO:0007669"/>
    <property type="project" value="InterPro"/>
</dbReference>
<dbReference type="GO" id="GO:0000139">
    <property type="term" value="C:Golgi membrane"/>
    <property type="evidence" value="ECO:0007669"/>
    <property type="project" value="UniProtKB-SubCell"/>
</dbReference>
<dbReference type="KEGG" id="acs:103278210"/>
<dbReference type="Ensembl" id="ENSACAT00000016278.4">
    <property type="protein sequence ID" value="ENSACAP00000015960.4"/>
    <property type="gene ID" value="ENSACAG00000016246.4"/>
</dbReference>
<dbReference type="RefSeq" id="XP_008104560.1">
    <property type="nucleotide sequence ID" value="XM_008106353.3"/>
</dbReference>
<keyword evidence="8" id="KW-0472">Membrane</keyword>
<evidence type="ECO:0008006" key="13">
    <source>
        <dbReference type="Google" id="ProtNLM"/>
    </source>
</evidence>
<dbReference type="GeneTree" id="ENSGT00950000182923"/>
<evidence type="ECO:0000256" key="5">
    <source>
        <dbReference type="ARBA" id="ARBA00022968"/>
    </source>
</evidence>
<comment type="subcellular location">
    <subcellularLocation>
        <location evidence="1">Golgi apparatus membrane</location>
        <topology evidence="1">Single-pass type II membrane protein</topology>
    </subcellularLocation>
</comment>
<evidence type="ECO:0000256" key="8">
    <source>
        <dbReference type="ARBA" id="ARBA00023136"/>
    </source>
</evidence>
<keyword evidence="4" id="KW-0812">Transmembrane</keyword>
<keyword evidence="12" id="KW-1185">Reference proteome</keyword>
<evidence type="ECO:0000256" key="9">
    <source>
        <dbReference type="ARBA" id="ARBA00023180"/>
    </source>
</evidence>
<dbReference type="HOGENOM" id="CLU_040616_1_1_1"/>
<feature type="region of interest" description="Disordered" evidence="10">
    <location>
        <begin position="35"/>
        <end position="75"/>
    </location>
</feature>
<keyword evidence="9" id="KW-0325">Glycoprotein</keyword>
<comment type="similarity">
    <text evidence="2">Belongs to the galactose-3-O-sulfotransferase family.</text>
</comment>
<dbReference type="PANTHER" id="PTHR14647">
    <property type="entry name" value="GALACTOSE-3-O-SULFOTRANSFERASE"/>
    <property type="match status" value="1"/>
</dbReference>
<protein>
    <recommendedName>
        <fullName evidence="13">Galactose-3-O-sulfotransferase 2</fullName>
    </recommendedName>
</protein>
<dbReference type="GO" id="GO:0001733">
    <property type="term" value="F:galactosylceramide sulfotransferase activity"/>
    <property type="evidence" value="ECO:0007669"/>
    <property type="project" value="InterPro"/>
</dbReference>
<evidence type="ECO:0000256" key="2">
    <source>
        <dbReference type="ARBA" id="ARBA00008124"/>
    </source>
</evidence>
<reference evidence="11" key="2">
    <citation type="submission" date="2025-08" db="UniProtKB">
        <authorList>
            <consortium name="Ensembl"/>
        </authorList>
    </citation>
    <scope>IDENTIFICATION</scope>
</reference>
<dbReference type="Pfam" id="PF06990">
    <property type="entry name" value="Gal-3-0_sulfotr"/>
    <property type="match status" value="1"/>
</dbReference>
<keyword evidence="7" id="KW-0333">Golgi apparatus</keyword>
<evidence type="ECO:0000256" key="4">
    <source>
        <dbReference type="ARBA" id="ARBA00022692"/>
    </source>
</evidence>